<organism evidence="1 2">
    <name type="scientific">Salarias fasciatus</name>
    <name type="common">Jewelled blenny</name>
    <name type="synonym">Blennius fasciatus</name>
    <dbReference type="NCBI Taxonomy" id="181472"/>
    <lineage>
        <taxon>Eukaryota</taxon>
        <taxon>Metazoa</taxon>
        <taxon>Chordata</taxon>
        <taxon>Craniata</taxon>
        <taxon>Vertebrata</taxon>
        <taxon>Euteleostomi</taxon>
        <taxon>Actinopterygii</taxon>
        <taxon>Neopterygii</taxon>
        <taxon>Teleostei</taxon>
        <taxon>Neoteleostei</taxon>
        <taxon>Acanthomorphata</taxon>
        <taxon>Ovalentaria</taxon>
        <taxon>Blenniimorphae</taxon>
        <taxon>Blenniiformes</taxon>
        <taxon>Blennioidei</taxon>
        <taxon>Blenniidae</taxon>
        <taxon>Salariinae</taxon>
        <taxon>Salarias</taxon>
    </lineage>
</organism>
<proteinExistence type="predicted"/>
<evidence type="ECO:0000313" key="1">
    <source>
        <dbReference type="Ensembl" id="ENSSFAP00005027190.1"/>
    </source>
</evidence>
<reference evidence="1" key="3">
    <citation type="submission" date="2025-09" db="UniProtKB">
        <authorList>
            <consortium name="Ensembl"/>
        </authorList>
    </citation>
    <scope>IDENTIFICATION</scope>
</reference>
<dbReference type="AlphaFoldDB" id="A0A672HDZ6"/>
<protein>
    <recommendedName>
        <fullName evidence="3">TNFR-Cys domain-containing protein</fullName>
    </recommendedName>
</protein>
<dbReference type="Ensembl" id="ENSSFAT00005028231.1">
    <property type="protein sequence ID" value="ENSSFAP00005027190.1"/>
    <property type="gene ID" value="ENSSFAG00005013890.1"/>
</dbReference>
<accession>A0A672HDZ6</accession>
<dbReference type="PANTHER" id="PTHR47236">
    <property type="entry name" value="GENE, 32742-RELATED-RELATED"/>
    <property type="match status" value="1"/>
</dbReference>
<dbReference type="Proteomes" id="UP000472267">
    <property type="component" value="Chromosome 14"/>
</dbReference>
<dbReference type="InParanoid" id="A0A672HDZ6"/>
<dbReference type="SUPFAM" id="SSF57184">
    <property type="entry name" value="Growth factor receptor domain"/>
    <property type="match status" value="1"/>
</dbReference>
<dbReference type="SMART" id="SM01411">
    <property type="entry name" value="Ephrin_rec_like"/>
    <property type="match status" value="1"/>
</dbReference>
<name>A0A672HDZ6_SALFA</name>
<sequence length="181" mass="19964">MSNFPLNFTLNIGFWSCLLESTGNSLVGHKTVFCCSYDCLKCPAGFYCPEGRSDPMPCPPGSFNPLEGQDELADCRECYAGKACTQSESECQPCPPGWYCLAGSGAPSGRCSSGHYCPQGKHKFDISGQIESSQMKRILFIFCTAALKTSDRATFIFFQSEDKFSCEMYFIKSDLFSPTEL</sequence>
<reference evidence="1" key="2">
    <citation type="submission" date="2025-08" db="UniProtKB">
        <authorList>
            <consortium name="Ensembl"/>
        </authorList>
    </citation>
    <scope>IDENTIFICATION</scope>
</reference>
<dbReference type="InterPro" id="IPR009030">
    <property type="entry name" value="Growth_fac_rcpt_cys_sf"/>
</dbReference>
<reference evidence="1" key="1">
    <citation type="submission" date="2019-06" db="EMBL/GenBank/DDBJ databases">
        <authorList>
            <consortium name="Wellcome Sanger Institute Data Sharing"/>
        </authorList>
    </citation>
    <scope>NUCLEOTIDE SEQUENCE [LARGE SCALE GENOMIC DNA]</scope>
</reference>
<evidence type="ECO:0008006" key="3">
    <source>
        <dbReference type="Google" id="ProtNLM"/>
    </source>
</evidence>
<keyword evidence="2" id="KW-1185">Reference proteome</keyword>
<dbReference type="PANTHER" id="PTHR47236:SF4">
    <property type="entry name" value="GENE 9195-RELATED"/>
    <property type="match status" value="1"/>
</dbReference>
<evidence type="ECO:0000313" key="2">
    <source>
        <dbReference type="Proteomes" id="UP000472267"/>
    </source>
</evidence>